<dbReference type="Gene3D" id="2.10.50.10">
    <property type="entry name" value="Tumor Necrosis Factor Receptor, subunit A, domain 2"/>
    <property type="match status" value="1"/>
</dbReference>
<evidence type="ECO:0000313" key="3">
    <source>
        <dbReference type="RefSeq" id="XP_006821281.1"/>
    </source>
</evidence>
<accession>A0ABM0MMP0</accession>
<evidence type="ECO:0000256" key="1">
    <source>
        <dbReference type="SAM" id="MobiDB-lite"/>
    </source>
</evidence>
<evidence type="ECO:0000313" key="2">
    <source>
        <dbReference type="Proteomes" id="UP000694865"/>
    </source>
</evidence>
<gene>
    <name evidence="3" type="primary">LOC100374436</name>
</gene>
<organism evidence="2 3">
    <name type="scientific">Saccoglossus kowalevskii</name>
    <name type="common">Acorn worm</name>
    <dbReference type="NCBI Taxonomy" id="10224"/>
    <lineage>
        <taxon>Eukaryota</taxon>
        <taxon>Metazoa</taxon>
        <taxon>Hemichordata</taxon>
        <taxon>Enteropneusta</taxon>
        <taxon>Harrimaniidae</taxon>
        <taxon>Saccoglossus</taxon>
    </lineage>
</organism>
<reference evidence="3" key="1">
    <citation type="submission" date="2025-08" db="UniProtKB">
        <authorList>
            <consortium name="RefSeq"/>
        </authorList>
    </citation>
    <scope>IDENTIFICATION</scope>
    <source>
        <tissue evidence="3">Testes</tissue>
    </source>
</reference>
<keyword evidence="2" id="KW-1185">Reference proteome</keyword>
<dbReference type="RefSeq" id="XP_006821281.1">
    <property type="nucleotide sequence ID" value="XM_006821218.1"/>
</dbReference>
<proteinExistence type="predicted"/>
<feature type="compositionally biased region" description="Low complexity" evidence="1">
    <location>
        <begin position="93"/>
        <end position="105"/>
    </location>
</feature>
<name>A0ABM0MMP0_SACKO</name>
<sequence length="112" mass="12211">MWQNAKYYYCRPCGICEDGRETLAKCHEGRDTVCSECPHSLVYDEGTKSCQPAKQKTENSLEYAVAGVPTADSTAPTINQGVAYINDVHTRASSSISSDEISTPSNKGRDSQ</sequence>
<feature type="region of interest" description="Disordered" evidence="1">
    <location>
        <begin position="91"/>
        <end position="112"/>
    </location>
</feature>
<dbReference type="GeneID" id="100374436"/>
<protein>
    <submittedName>
        <fullName evidence="3">Tumor necrosis factor receptor superfamily member 16-like</fullName>
    </submittedName>
</protein>
<dbReference type="Proteomes" id="UP000694865">
    <property type="component" value="Unplaced"/>
</dbReference>